<dbReference type="GO" id="GO:0072488">
    <property type="term" value="P:ammonium transmembrane transport"/>
    <property type="evidence" value="ECO:0000318"/>
    <property type="project" value="GO_Central"/>
</dbReference>
<evidence type="ECO:0000256" key="3">
    <source>
        <dbReference type="ARBA" id="ARBA00022989"/>
    </source>
</evidence>
<feature type="transmembrane region" description="Helical" evidence="5">
    <location>
        <begin position="32"/>
        <end position="54"/>
    </location>
</feature>
<evidence type="ECO:0000256" key="1">
    <source>
        <dbReference type="ARBA" id="ARBA00004141"/>
    </source>
</evidence>
<feature type="domain" description="Ammonium transporter AmtB-like" evidence="6">
    <location>
        <begin position="32"/>
        <end position="330"/>
    </location>
</feature>
<dbReference type="InParanoid" id="A2G2V0"/>
<dbReference type="Gene3D" id="1.10.3430.10">
    <property type="entry name" value="Ammonium transporter AmtB like domains"/>
    <property type="match status" value="1"/>
</dbReference>
<keyword evidence="2 5" id="KW-0812">Transmembrane</keyword>
<dbReference type="OrthoDB" id="534912at2759"/>
<dbReference type="InterPro" id="IPR029020">
    <property type="entry name" value="Ammonium/urea_transptr"/>
</dbReference>
<feature type="transmembrane region" description="Helical" evidence="5">
    <location>
        <begin position="273"/>
        <end position="290"/>
    </location>
</feature>
<dbReference type="PANTHER" id="PTHR11730:SF60">
    <property type="entry name" value="RH50, ISOFORM D"/>
    <property type="match status" value="1"/>
</dbReference>
<dbReference type="Pfam" id="PF00909">
    <property type="entry name" value="Ammonium_transp"/>
    <property type="match status" value="1"/>
</dbReference>
<dbReference type="GO" id="GO:0008519">
    <property type="term" value="F:ammonium channel activity"/>
    <property type="evidence" value="ECO:0000318"/>
    <property type="project" value="GO_Central"/>
</dbReference>
<evidence type="ECO:0000313" key="7">
    <source>
        <dbReference type="EMBL" id="EAX88514.1"/>
    </source>
</evidence>
<dbReference type="GO" id="GO:0097272">
    <property type="term" value="P:ammonium homeostasis"/>
    <property type="evidence" value="ECO:0000318"/>
    <property type="project" value="GO_Central"/>
</dbReference>
<dbReference type="InterPro" id="IPR024041">
    <property type="entry name" value="NH4_transpt_AmtB-like_dom"/>
</dbReference>
<dbReference type="PANTHER" id="PTHR11730">
    <property type="entry name" value="AMMONIUM TRANSPORTER"/>
    <property type="match status" value="1"/>
</dbReference>
<dbReference type="Proteomes" id="UP000001542">
    <property type="component" value="Unassembled WGS sequence"/>
</dbReference>
<accession>A2G2V0</accession>
<keyword evidence="3 5" id="KW-1133">Transmembrane helix</keyword>
<sequence length="391" mass="43017">MLIVLLLSLASCNGPSEIPNDIIPEQNYTDDTIYPKVVDVWFMTILVAFFMMYIKKFEWGVMIAVLLSAATSHVTYAFVKNVCMKHDFDAKLATESVCCAITCTVTIGIFIGTIKTWQYCIVGVMFGLSYLLVEYLVVSGKAIKGVIDPGCAISIHMMAAYYGLGVACVIREKRVIGVEFKFSTHSVNWIWLGSSLLFILWPSFVSLFWKGKAAWTAAINCLMSGLGSIISAYFMEFTIKRGKVDAFVYAVALLAGCVGTSSALFMLSPWSSLLVGAICGCFSVCSFNYIHNPFTKMLGINDVMGAHNLHGICSWLSVITCAITLFIKKFPPQWTVAGAVTSFAVSSICGVITGLVLRFTKGKEIPDSDFMEDNAIFLFPHDTELDWPPKE</sequence>
<proteinExistence type="predicted"/>
<keyword evidence="4 5" id="KW-0472">Membrane</keyword>
<dbReference type="AlphaFoldDB" id="A2G2V0"/>
<dbReference type="FunFam" id="1.10.3430.10:FF:000028">
    <property type="entry name" value="Ammonium Transporter Family protein"/>
    <property type="match status" value="1"/>
</dbReference>
<feature type="transmembrane region" description="Helical" evidence="5">
    <location>
        <begin position="246"/>
        <end position="267"/>
    </location>
</feature>
<dbReference type="SMR" id="A2G2V0"/>
<feature type="transmembrane region" description="Helical" evidence="5">
    <location>
        <begin position="311"/>
        <end position="328"/>
    </location>
</feature>
<dbReference type="eggNOG" id="KOG3796">
    <property type="taxonomic scope" value="Eukaryota"/>
</dbReference>
<gene>
    <name evidence="7" type="ORF">TVAG_428230</name>
</gene>
<feature type="transmembrane region" description="Helical" evidence="5">
    <location>
        <begin position="334"/>
        <end position="357"/>
    </location>
</feature>
<evidence type="ECO:0000256" key="4">
    <source>
        <dbReference type="ARBA" id="ARBA00023136"/>
    </source>
</evidence>
<feature type="transmembrane region" description="Helical" evidence="5">
    <location>
        <begin position="91"/>
        <end position="112"/>
    </location>
</feature>
<feature type="transmembrane region" description="Helical" evidence="5">
    <location>
        <begin position="119"/>
        <end position="138"/>
    </location>
</feature>
<reference evidence="7" key="2">
    <citation type="journal article" date="2007" name="Science">
        <title>Draft genome sequence of the sexually transmitted pathogen Trichomonas vaginalis.</title>
        <authorList>
            <person name="Carlton J.M."/>
            <person name="Hirt R.P."/>
            <person name="Silva J.C."/>
            <person name="Delcher A.L."/>
            <person name="Schatz M."/>
            <person name="Zhao Q."/>
            <person name="Wortman J.R."/>
            <person name="Bidwell S.L."/>
            <person name="Alsmark U.C.M."/>
            <person name="Besteiro S."/>
            <person name="Sicheritz-Ponten T."/>
            <person name="Noel C.J."/>
            <person name="Dacks J.B."/>
            <person name="Foster P.G."/>
            <person name="Simillion C."/>
            <person name="Van de Peer Y."/>
            <person name="Miranda-Saavedra D."/>
            <person name="Barton G.J."/>
            <person name="Westrop G.D."/>
            <person name="Mueller S."/>
            <person name="Dessi D."/>
            <person name="Fiori P.L."/>
            <person name="Ren Q."/>
            <person name="Paulsen I."/>
            <person name="Zhang H."/>
            <person name="Bastida-Corcuera F.D."/>
            <person name="Simoes-Barbosa A."/>
            <person name="Brown M.T."/>
            <person name="Hayes R.D."/>
            <person name="Mukherjee M."/>
            <person name="Okumura C.Y."/>
            <person name="Schneider R."/>
            <person name="Smith A.J."/>
            <person name="Vanacova S."/>
            <person name="Villalvazo M."/>
            <person name="Haas B.J."/>
            <person name="Pertea M."/>
            <person name="Feldblyum T.V."/>
            <person name="Utterback T.R."/>
            <person name="Shu C.L."/>
            <person name="Osoegawa K."/>
            <person name="de Jong P.J."/>
            <person name="Hrdy I."/>
            <person name="Horvathova L."/>
            <person name="Zubacova Z."/>
            <person name="Dolezal P."/>
            <person name="Malik S.B."/>
            <person name="Logsdon J.M. Jr."/>
            <person name="Henze K."/>
            <person name="Gupta A."/>
            <person name="Wang C.C."/>
            <person name="Dunne R.L."/>
            <person name="Upcroft J.A."/>
            <person name="Upcroft P."/>
            <person name="White O."/>
            <person name="Salzberg S.L."/>
            <person name="Tang P."/>
            <person name="Chiu C.-H."/>
            <person name="Lee Y.-S."/>
            <person name="Embley T.M."/>
            <person name="Coombs G.H."/>
            <person name="Mottram J.C."/>
            <person name="Tachezy J."/>
            <person name="Fraser-Liggett C.M."/>
            <person name="Johnson P.J."/>
        </authorList>
    </citation>
    <scope>NUCLEOTIDE SEQUENCE [LARGE SCALE GENOMIC DNA]</scope>
    <source>
        <strain evidence="7">G3</strain>
    </source>
</reference>
<dbReference type="VEuPathDB" id="TrichDB:TVAGG3_0451870"/>
<feature type="transmembrane region" description="Helical" evidence="5">
    <location>
        <begin position="61"/>
        <end position="79"/>
    </location>
</feature>
<protein>
    <submittedName>
        <fullName evidence="7">Ammonium Transporter Family protein</fullName>
    </submittedName>
</protein>
<evidence type="ECO:0000313" key="8">
    <source>
        <dbReference type="Proteomes" id="UP000001542"/>
    </source>
</evidence>
<dbReference type="EMBL" id="DS114300">
    <property type="protein sequence ID" value="EAX88514.1"/>
    <property type="molecule type" value="Genomic_DNA"/>
</dbReference>
<dbReference type="KEGG" id="tva:4746174"/>
<feature type="transmembrane region" description="Helical" evidence="5">
    <location>
        <begin position="150"/>
        <end position="170"/>
    </location>
</feature>
<evidence type="ECO:0000256" key="2">
    <source>
        <dbReference type="ARBA" id="ARBA00022692"/>
    </source>
</evidence>
<dbReference type="VEuPathDB" id="TrichDB:TVAG_428230"/>
<name>A2G2V0_TRIV3</name>
<dbReference type="GO" id="GO:0005886">
    <property type="term" value="C:plasma membrane"/>
    <property type="evidence" value="ECO:0000318"/>
    <property type="project" value="GO_Central"/>
</dbReference>
<evidence type="ECO:0000256" key="5">
    <source>
        <dbReference type="SAM" id="Phobius"/>
    </source>
</evidence>
<evidence type="ECO:0000259" key="6">
    <source>
        <dbReference type="Pfam" id="PF00909"/>
    </source>
</evidence>
<feature type="transmembrane region" description="Helical" evidence="5">
    <location>
        <begin position="190"/>
        <end position="209"/>
    </location>
</feature>
<feature type="transmembrane region" description="Helical" evidence="5">
    <location>
        <begin position="215"/>
        <end position="234"/>
    </location>
</feature>
<reference evidence="7" key="1">
    <citation type="submission" date="2006-10" db="EMBL/GenBank/DDBJ databases">
        <authorList>
            <person name="Amadeo P."/>
            <person name="Zhao Q."/>
            <person name="Wortman J."/>
            <person name="Fraser-Liggett C."/>
            <person name="Carlton J."/>
        </authorList>
    </citation>
    <scope>NUCLEOTIDE SEQUENCE</scope>
    <source>
        <strain evidence="7">G3</strain>
    </source>
</reference>
<keyword evidence="8" id="KW-1185">Reference proteome</keyword>
<comment type="subcellular location">
    <subcellularLocation>
        <location evidence="1">Membrane</location>
        <topology evidence="1">Multi-pass membrane protein</topology>
    </subcellularLocation>
</comment>
<dbReference type="SUPFAM" id="SSF111352">
    <property type="entry name" value="Ammonium transporter"/>
    <property type="match status" value="1"/>
</dbReference>
<organism evidence="7 8">
    <name type="scientific">Trichomonas vaginalis (strain ATCC PRA-98 / G3)</name>
    <dbReference type="NCBI Taxonomy" id="412133"/>
    <lineage>
        <taxon>Eukaryota</taxon>
        <taxon>Metamonada</taxon>
        <taxon>Parabasalia</taxon>
        <taxon>Trichomonadida</taxon>
        <taxon>Trichomonadidae</taxon>
        <taxon>Trichomonas</taxon>
    </lineage>
</organism>
<dbReference type="RefSeq" id="XP_001301444.1">
    <property type="nucleotide sequence ID" value="XM_001301443.1"/>
</dbReference>
<dbReference type="STRING" id="5722.A2G2V0"/>